<gene>
    <name evidence="3" type="ORF">IAA45_00665</name>
</gene>
<feature type="domain" description="Calcineurin-like phosphoesterase" evidence="2">
    <location>
        <begin position="1"/>
        <end position="186"/>
    </location>
</feature>
<dbReference type="EMBL" id="DXEX01000016">
    <property type="protein sequence ID" value="HIX58217.1"/>
    <property type="molecule type" value="Genomic_DNA"/>
</dbReference>
<sequence length="351" mass="39870">MKFIHMADVHLGATPDKGESWSDARAREIWDTFRRAIAFAGEEKADLLLISGDLFHRQPLVKELKEVNYLFSSIPDTEIVLTAGNHDYLRADSAYLKFPWAGNVTGIWEEQPAAYEIPGLHTWVYGCSYYGREQKEPIYDSLRPNGQKGKHILLAHGGDASHAPLDLSRLRNAGFDYVALGHIHKPRILSDNMAYAGALEPLDRNDTGSHGIILGEWDTRGTLQLRMVPMAAREYRDLEIPVRPDTTQFSLEEQITYEIRQKGAAHLYRILLTGRRDAEKDFELLRLKTLGNITQVEDASTPDYNLKELMNRYEGTLIGEYIGSFLEKEAMTEVEEMALFYGLHAMLEGRL</sequence>
<accession>A0A9D1WHE4</accession>
<evidence type="ECO:0000259" key="2">
    <source>
        <dbReference type="Pfam" id="PF00149"/>
    </source>
</evidence>
<protein>
    <submittedName>
        <fullName evidence="3">Metallophosphoesterase</fullName>
    </submittedName>
</protein>
<proteinExistence type="predicted"/>
<dbReference type="InterPro" id="IPR004843">
    <property type="entry name" value="Calcineurin-like_PHP"/>
</dbReference>
<dbReference type="Gene3D" id="3.60.21.10">
    <property type="match status" value="1"/>
</dbReference>
<dbReference type="SUPFAM" id="SSF56300">
    <property type="entry name" value="Metallo-dependent phosphatases"/>
    <property type="match status" value="1"/>
</dbReference>
<reference evidence="3" key="2">
    <citation type="submission" date="2021-04" db="EMBL/GenBank/DDBJ databases">
        <authorList>
            <person name="Gilroy R."/>
        </authorList>
    </citation>
    <scope>NUCLEOTIDE SEQUENCE</scope>
    <source>
        <strain evidence="3">ChiSjej1B19-8411</strain>
    </source>
</reference>
<evidence type="ECO:0000256" key="1">
    <source>
        <dbReference type="ARBA" id="ARBA00022801"/>
    </source>
</evidence>
<dbReference type="PANTHER" id="PTHR30337">
    <property type="entry name" value="COMPONENT OF ATP-DEPENDENT DSDNA EXONUCLEASE"/>
    <property type="match status" value="1"/>
</dbReference>
<dbReference type="Proteomes" id="UP000886817">
    <property type="component" value="Unassembled WGS sequence"/>
</dbReference>
<name>A0A9D1WHE4_9FIRM</name>
<evidence type="ECO:0000313" key="4">
    <source>
        <dbReference type="Proteomes" id="UP000886817"/>
    </source>
</evidence>
<keyword evidence="1" id="KW-0378">Hydrolase</keyword>
<dbReference type="InterPro" id="IPR050535">
    <property type="entry name" value="DNA_Repair-Maintenance_Comp"/>
</dbReference>
<evidence type="ECO:0000313" key="3">
    <source>
        <dbReference type="EMBL" id="HIX58217.1"/>
    </source>
</evidence>
<dbReference type="InterPro" id="IPR029052">
    <property type="entry name" value="Metallo-depent_PP-like"/>
</dbReference>
<dbReference type="AlphaFoldDB" id="A0A9D1WHE4"/>
<dbReference type="CDD" id="cd00840">
    <property type="entry name" value="MPP_Mre11_N"/>
    <property type="match status" value="1"/>
</dbReference>
<dbReference type="GO" id="GO:0016787">
    <property type="term" value="F:hydrolase activity"/>
    <property type="evidence" value="ECO:0007669"/>
    <property type="project" value="UniProtKB-KW"/>
</dbReference>
<comment type="caution">
    <text evidence="3">The sequence shown here is derived from an EMBL/GenBank/DDBJ whole genome shotgun (WGS) entry which is preliminary data.</text>
</comment>
<dbReference type="Pfam" id="PF00149">
    <property type="entry name" value="Metallophos"/>
    <property type="match status" value="1"/>
</dbReference>
<organism evidence="3 4">
    <name type="scientific">Candidatus Blautia gallistercoris</name>
    <dbReference type="NCBI Taxonomy" id="2838490"/>
    <lineage>
        <taxon>Bacteria</taxon>
        <taxon>Bacillati</taxon>
        <taxon>Bacillota</taxon>
        <taxon>Clostridia</taxon>
        <taxon>Lachnospirales</taxon>
        <taxon>Lachnospiraceae</taxon>
        <taxon>Blautia</taxon>
    </lineage>
</organism>
<dbReference type="InterPro" id="IPR041796">
    <property type="entry name" value="Mre11_N"/>
</dbReference>
<reference evidence="3" key="1">
    <citation type="journal article" date="2021" name="PeerJ">
        <title>Extensive microbial diversity within the chicken gut microbiome revealed by metagenomics and culture.</title>
        <authorList>
            <person name="Gilroy R."/>
            <person name="Ravi A."/>
            <person name="Getino M."/>
            <person name="Pursley I."/>
            <person name="Horton D.L."/>
            <person name="Alikhan N.F."/>
            <person name="Baker D."/>
            <person name="Gharbi K."/>
            <person name="Hall N."/>
            <person name="Watson M."/>
            <person name="Adriaenssens E.M."/>
            <person name="Foster-Nyarko E."/>
            <person name="Jarju S."/>
            <person name="Secka A."/>
            <person name="Antonio M."/>
            <person name="Oren A."/>
            <person name="Chaudhuri R.R."/>
            <person name="La Ragione R."/>
            <person name="Hildebrand F."/>
            <person name="Pallen M.J."/>
        </authorList>
    </citation>
    <scope>NUCLEOTIDE SEQUENCE</scope>
    <source>
        <strain evidence="3">ChiSjej1B19-8411</strain>
    </source>
</reference>